<dbReference type="Gene3D" id="2.40.50.150">
    <property type="match status" value="1"/>
</dbReference>
<evidence type="ECO:0000256" key="2">
    <source>
        <dbReference type="ARBA" id="ARBA00012418"/>
    </source>
</evidence>
<feature type="domain" description="RNA polymerase Rpb2" evidence="10">
    <location>
        <begin position="1081"/>
        <end position="1157"/>
    </location>
</feature>
<dbReference type="PANTHER" id="PTHR20856">
    <property type="entry name" value="DNA-DIRECTED RNA POLYMERASE I SUBUNIT 2"/>
    <property type="match status" value="1"/>
</dbReference>
<dbReference type="Pfam" id="PF00562">
    <property type="entry name" value="RNA_pol_Rpb2_6"/>
    <property type="match status" value="1"/>
</dbReference>
<dbReference type="InterPro" id="IPR037034">
    <property type="entry name" value="RNA_pol_Rpb2_2_sf"/>
</dbReference>
<evidence type="ECO:0000259" key="13">
    <source>
        <dbReference type="Pfam" id="PF04565"/>
    </source>
</evidence>
<evidence type="ECO:0000256" key="4">
    <source>
        <dbReference type="ARBA" id="ARBA00022679"/>
    </source>
</evidence>
<keyword evidence="7" id="KW-0862">Zinc</keyword>
<evidence type="ECO:0000259" key="9">
    <source>
        <dbReference type="Pfam" id="PF00562"/>
    </source>
</evidence>
<dbReference type="InterPro" id="IPR007641">
    <property type="entry name" value="RNA_pol_Rpb2_7"/>
</dbReference>
<dbReference type="GO" id="GO:0003677">
    <property type="term" value="F:DNA binding"/>
    <property type="evidence" value="ECO:0007669"/>
    <property type="project" value="InterPro"/>
</dbReference>
<sequence length="1159" mass="131313">MARHVITTFLKDTLNPMVRHHLDSFSDFLDIKIPRFIQASNPFKRSLEDGRQIRIYIGGKEGKVRYVSPVDEEDMAILPHSCRLENKTYSFEIRADVTVEYDYGDEVQTKSFDDILVGRVPLLLKSSICYLRPMTPDQLYDAGECRFELGGYFIINGQERVLLSQESLGSNMFYAKKRIEMPSGNDVRTRSEKELKAMIDNATKENKFQYIAGIYSESEDGTRRGGHLLVIPPENKSMNDSATISKTFDYGDFSTSRLATIKFPDFDNPVPLISVFYALGFTSDQDIYDVVLAGVRERTLYDGLFAQLILSHEKYLASEMAKQEDQTQDGNLLFLKRQTRTRSNGAVYTNLYSNLFPHCELQEGESVPSFYRRKAYLLGHMLRMAMDVAIGNAPDSDRDHFRFKRLDASGDLCFKEFRRIYSEVGAKMLLELDRRVEFEKQNFKGKNLSNLIQEEGIRNFYWKSYTFMSEFEKSFKGTWAGESGVAQVLSRYSYLGTIAHLRRINLKMDKGSKQREPRRLHSSSWGIMCPIDNPDGRNIGMIKSLTLFSKLTTQSPSSEVKTFIMSQPNTRTISVIHPSAWNALWTKVFVNSDLVCVVLKDTEAFHASLVRERRAGKLDKYVSLTWNRLDNEYLIQCDAGRPCRVIYREGTKLETVKAAKSWDSILNHMDYIDSQEAECLRISMEPFHPEQPSEIHGSTLFSATGSVMPFTDHNQAPRNMFTCQQVKQACSWYNTAFNKRFDTIATHLHSPQQPLCQTWASSGVLGGGCVPFGENAIVAIAVYGGYNQEDSILINESALKRGMYETSYYHSYDITEDIIDPAAQTHTMIANVVTDAKYRETVNRKDGKNYDHLDSEGIIKVGSEVTPKTVLVGKVTPKTNAGGQVVGYMDVSDLPKRGQHGIVDLVYRYTTSEGLQGVKIRVVEVRDPVLGDKFGSRHGQKGTIGLRIREEDMPATKDGLRPDLIINPHALPSRMTIGQFLEGMSSKLAVNVGTIVDGTAFSTQQRIGDTKEALIQMGYHPYGNELLYNGMNGEMMEAEVFMGPTYYQRFKHMVEDKINYRSTGPRTLLTHQPLEGRANDGGLRIGEMERDSLLAHGISSFLTESMMLRSDAHDFLFQPETGLLDANPDYPVETVHMPYSMGLFLHEIESMHIQVKLSS</sequence>
<dbReference type="Gene3D" id="3.90.1110.10">
    <property type="entry name" value="RNA polymerase Rpb2, domain 2"/>
    <property type="match status" value="1"/>
</dbReference>
<feature type="domain" description="RNA polymerase beta subunit protrusion" evidence="12">
    <location>
        <begin position="17"/>
        <end position="433"/>
    </location>
</feature>
<name>A0A6C0B279_9ZZZZ</name>
<dbReference type="GO" id="GO:0006351">
    <property type="term" value="P:DNA-templated transcription"/>
    <property type="evidence" value="ECO:0007669"/>
    <property type="project" value="InterPro"/>
</dbReference>
<evidence type="ECO:0000259" key="14">
    <source>
        <dbReference type="Pfam" id="PF04566"/>
    </source>
</evidence>
<organism evidence="15">
    <name type="scientific">viral metagenome</name>
    <dbReference type="NCBI Taxonomy" id="1070528"/>
    <lineage>
        <taxon>unclassified sequences</taxon>
        <taxon>metagenomes</taxon>
        <taxon>organismal metagenomes</taxon>
    </lineage>
</organism>
<feature type="domain" description="RNA polymerase Rpb2" evidence="11">
    <location>
        <begin position="261"/>
        <end position="407"/>
    </location>
</feature>
<dbReference type="InterPro" id="IPR007642">
    <property type="entry name" value="RNA_pol_Rpb2_2"/>
</dbReference>
<dbReference type="Pfam" id="PF04560">
    <property type="entry name" value="RNA_pol_Rpb2_7"/>
    <property type="match status" value="1"/>
</dbReference>
<keyword evidence="5" id="KW-0548">Nucleotidyltransferase</keyword>
<keyword evidence="4" id="KW-0808">Transferase</keyword>
<dbReference type="InterPro" id="IPR037033">
    <property type="entry name" value="DNA-dir_RNAP_su2_hyb_sf"/>
</dbReference>
<dbReference type="AlphaFoldDB" id="A0A6C0B279"/>
<protein>
    <recommendedName>
        <fullName evidence="2">DNA-directed RNA polymerase</fullName>
        <ecNumber evidence="2">2.7.7.6</ecNumber>
    </recommendedName>
</protein>
<evidence type="ECO:0000259" key="12">
    <source>
        <dbReference type="Pfam" id="PF04563"/>
    </source>
</evidence>
<dbReference type="GO" id="GO:0046872">
    <property type="term" value="F:metal ion binding"/>
    <property type="evidence" value="ECO:0007669"/>
    <property type="project" value="UniProtKB-KW"/>
</dbReference>
<dbReference type="InterPro" id="IPR014724">
    <property type="entry name" value="RNA_pol_RPB2_OB-fold"/>
</dbReference>
<evidence type="ECO:0000256" key="6">
    <source>
        <dbReference type="ARBA" id="ARBA00022723"/>
    </source>
</evidence>
<dbReference type="CDD" id="cd00653">
    <property type="entry name" value="RNA_pol_B_RPB2"/>
    <property type="match status" value="1"/>
</dbReference>
<dbReference type="InterPro" id="IPR007645">
    <property type="entry name" value="RNA_pol_Rpb2_3"/>
</dbReference>
<dbReference type="EC" id="2.7.7.6" evidence="2"/>
<dbReference type="Gene3D" id="3.90.1800.10">
    <property type="entry name" value="RNA polymerase alpha subunit dimerisation domain"/>
    <property type="match status" value="1"/>
</dbReference>
<feature type="domain" description="RNA polymerase Rpb2" evidence="13">
    <location>
        <begin position="487"/>
        <end position="550"/>
    </location>
</feature>
<dbReference type="Pfam" id="PF04563">
    <property type="entry name" value="RNA_pol_Rpb2_1"/>
    <property type="match status" value="1"/>
</dbReference>
<dbReference type="InterPro" id="IPR007120">
    <property type="entry name" value="DNA-dir_RNAP_su2_dom"/>
</dbReference>
<keyword evidence="8" id="KW-0804">Transcription</keyword>
<feature type="domain" description="DNA-directed RNA polymerase subunit 2 hybrid-binding" evidence="9">
    <location>
        <begin position="706"/>
        <end position="1078"/>
    </location>
</feature>
<dbReference type="InterPro" id="IPR015712">
    <property type="entry name" value="DNA-dir_RNA_pol_su2"/>
</dbReference>
<dbReference type="Pfam" id="PF04561">
    <property type="entry name" value="RNA_pol_Rpb2_2"/>
    <property type="match status" value="1"/>
</dbReference>
<reference evidence="15" key="1">
    <citation type="journal article" date="2020" name="Nature">
        <title>Giant virus diversity and host interactions through global metagenomics.</title>
        <authorList>
            <person name="Schulz F."/>
            <person name="Roux S."/>
            <person name="Paez-Espino D."/>
            <person name="Jungbluth S."/>
            <person name="Walsh D.A."/>
            <person name="Denef V.J."/>
            <person name="McMahon K.D."/>
            <person name="Konstantinidis K.T."/>
            <person name="Eloe-Fadrosh E.A."/>
            <person name="Kyrpides N.C."/>
            <person name="Woyke T."/>
        </authorList>
    </citation>
    <scope>NUCLEOTIDE SEQUENCE</scope>
    <source>
        <strain evidence="15">GVMAG-M-3300009185-7</strain>
    </source>
</reference>
<evidence type="ECO:0000256" key="8">
    <source>
        <dbReference type="ARBA" id="ARBA00023163"/>
    </source>
</evidence>
<dbReference type="Gene3D" id="2.40.270.10">
    <property type="entry name" value="DNA-directed RNA polymerase, subunit 2, domain 6"/>
    <property type="match status" value="1"/>
</dbReference>
<accession>A0A6C0B279</accession>
<dbReference type="EMBL" id="MN739051">
    <property type="protein sequence ID" value="QHS86162.1"/>
    <property type="molecule type" value="Genomic_DNA"/>
</dbReference>
<evidence type="ECO:0000259" key="11">
    <source>
        <dbReference type="Pfam" id="PF04561"/>
    </source>
</evidence>
<proteinExistence type="inferred from homology"/>
<feature type="domain" description="RNA polymerase Rpb2" evidence="14">
    <location>
        <begin position="588"/>
        <end position="644"/>
    </location>
</feature>
<dbReference type="SUPFAM" id="SSF64484">
    <property type="entry name" value="beta and beta-prime subunits of DNA dependent RNA-polymerase"/>
    <property type="match status" value="1"/>
</dbReference>
<keyword evidence="3" id="KW-0240">DNA-directed RNA polymerase</keyword>
<evidence type="ECO:0000259" key="10">
    <source>
        <dbReference type="Pfam" id="PF04560"/>
    </source>
</evidence>
<evidence type="ECO:0000256" key="5">
    <source>
        <dbReference type="ARBA" id="ARBA00022695"/>
    </source>
</evidence>
<evidence type="ECO:0000256" key="1">
    <source>
        <dbReference type="ARBA" id="ARBA00006835"/>
    </source>
</evidence>
<keyword evidence="6" id="KW-0479">Metal-binding</keyword>
<dbReference type="GO" id="GO:0032549">
    <property type="term" value="F:ribonucleoside binding"/>
    <property type="evidence" value="ECO:0007669"/>
    <property type="project" value="InterPro"/>
</dbReference>
<comment type="similarity">
    <text evidence="1">Belongs to the RNA polymerase beta chain family.</text>
</comment>
<dbReference type="Pfam" id="PF04566">
    <property type="entry name" value="RNA_pol_Rpb2_4"/>
    <property type="match status" value="1"/>
</dbReference>
<dbReference type="Pfam" id="PF04565">
    <property type="entry name" value="RNA_pol_Rpb2_3"/>
    <property type="match status" value="1"/>
</dbReference>
<dbReference type="InterPro" id="IPR007644">
    <property type="entry name" value="RNA_pol_bsu_protrusion"/>
</dbReference>
<evidence type="ECO:0000256" key="7">
    <source>
        <dbReference type="ARBA" id="ARBA00022833"/>
    </source>
</evidence>
<evidence type="ECO:0000256" key="3">
    <source>
        <dbReference type="ARBA" id="ARBA00022478"/>
    </source>
</evidence>
<dbReference type="Gene3D" id="3.90.1100.10">
    <property type="match status" value="2"/>
</dbReference>
<dbReference type="InterPro" id="IPR007646">
    <property type="entry name" value="RNA_pol_Rpb2_4"/>
</dbReference>
<dbReference type="GO" id="GO:0003899">
    <property type="term" value="F:DNA-directed RNA polymerase activity"/>
    <property type="evidence" value="ECO:0007669"/>
    <property type="project" value="UniProtKB-EC"/>
</dbReference>
<evidence type="ECO:0000313" key="15">
    <source>
        <dbReference type="EMBL" id="QHS86162.1"/>
    </source>
</evidence>
<dbReference type="GO" id="GO:0000428">
    <property type="term" value="C:DNA-directed RNA polymerase complex"/>
    <property type="evidence" value="ECO:0007669"/>
    <property type="project" value="UniProtKB-KW"/>
</dbReference>